<evidence type="ECO:0000256" key="2">
    <source>
        <dbReference type="SAM" id="Phobius"/>
    </source>
</evidence>
<feature type="region of interest" description="Disordered" evidence="1">
    <location>
        <begin position="332"/>
        <end position="438"/>
    </location>
</feature>
<keyword evidence="2" id="KW-1133">Transmembrane helix</keyword>
<keyword evidence="4" id="KW-1185">Reference proteome</keyword>
<evidence type="ECO:0000313" key="3">
    <source>
        <dbReference type="EMBL" id="WMX47305.1"/>
    </source>
</evidence>
<evidence type="ECO:0000313" key="4">
    <source>
        <dbReference type="Proteomes" id="UP001250858"/>
    </source>
</evidence>
<gene>
    <name evidence="3" type="ORF">RGF97_24205</name>
</gene>
<feature type="region of interest" description="Disordered" evidence="1">
    <location>
        <begin position="53"/>
        <end position="82"/>
    </location>
</feature>
<feature type="compositionally biased region" description="Basic residues" evidence="1">
    <location>
        <begin position="348"/>
        <end position="368"/>
    </location>
</feature>
<keyword evidence="2" id="KW-0812">Transmembrane</keyword>
<dbReference type="Proteomes" id="UP001250858">
    <property type="component" value="Chromosome"/>
</dbReference>
<evidence type="ECO:0000256" key="1">
    <source>
        <dbReference type="SAM" id="MobiDB-lite"/>
    </source>
</evidence>
<accession>A0ABY9RYP4</accession>
<dbReference type="RefSeq" id="WP_309549391.1">
    <property type="nucleotide sequence ID" value="NZ_CP133762.1"/>
</dbReference>
<evidence type="ECO:0008006" key="5">
    <source>
        <dbReference type="Google" id="ProtNLM"/>
    </source>
</evidence>
<reference evidence="3 4" key="1">
    <citation type="submission" date="2023-09" db="EMBL/GenBank/DDBJ databases">
        <title>Complete genome of Streptomyces roseicoloratus T14.</title>
        <authorList>
            <person name="Bashizi T."/>
            <person name="Kim M.-J."/>
            <person name="Lee G."/>
            <person name="Tagele S.B."/>
            <person name="Shin J.-H."/>
        </authorList>
    </citation>
    <scope>NUCLEOTIDE SEQUENCE [LARGE SCALE GENOMIC DNA]</scope>
    <source>
        <strain evidence="3 4">T14</strain>
    </source>
</reference>
<proteinExistence type="predicted"/>
<keyword evidence="2" id="KW-0472">Membrane</keyword>
<sequence length="438" mass="47724">MDGGSRKRRRGLLVTVIAGATIAAGTGIGLWATDTGPFRDAYCWGTWQEHGGPGLLGDEPFGEPGFERHSTESAPPAPGRPQATCTVEVAASDADDDDHGKVTLTYGAVPAGAEERRKWISDYLHGSATPLPDGVPGLVAGDRGMIVLPAACDADGRPVTVTMWSDDMVIGRPASVGRMLVDAANQLMKQAGCAPGEELRMTSPLVKLAEDSELANKPLCRIPGLTFTLDKTIHYREQVGTVGDGLQTCSAWYGTRNVVTQPGAQFVMAGEPRMAALFTGLPEGADKGLVRARCDGRETVFYGDVQPGLQGHGQPDDRRVFQNFVTSVSKRIGCGATGERPHDDRERARLRRHGDRRRRRSRHGLRPRHGSDGHRRPALPPATPPPEPHGPHRDRRRRRRRAARRRHRRLAHRHPAPGERPRPLLGLVRRGHDEGPVR</sequence>
<name>A0ABY9RYP4_9ACTN</name>
<dbReference type="EMBL" id="CP133762">
    <property type="protein sequence ID" value="WMX47305.1"/>
    <property type="molecule type" value="Genomic_DNA"/>
</dbReference>
<feature type="compositionally biased region" description="Basic residues" evidence="1">
    <location>
        <begin position="392"/>
        <end position="415"/>
    </location>
</feature>
<feature type="compositionally biased region" description="Pro residues" evidence="1">
    <location>
        <begin position="378"/>
        <end position="388"/>
    </location>
</feature>
<protein>
    <recommendedName>
        <fullName evidence="5">Secreted protein</fullName>
    </recommendedName>
</protein>
<organism evidence="3 4">
    <name type="scientific">Streptomyces roseicoloratus</name>
    <dbReference type="NCBI Taxonomy" id="2508722"/>
    <lineage>
        <taxon>Bacteria</taxon>
        <taxon>Bacillati</taxon>
        <taxon>Actinomycetota</taxon>
        <taxon>Actinomycetes</taxon>
        <taxon>Kitasatosporales</taxon>
        <taxon>Streptomycetaceae</taxon>
        <taxon>Streptomyces</taxon>
    </lineage>
</organism>
<feature type="transmembrane region" description="Helical" evidence="2">
    <location>
        <begin position="12"/>
        <end position="32"/>
    </location>
</feature>